<dbReference type="InterPro" id="IPR000683">
    <property type="entry name" value="Gfo/Idh/MocA-like_OxRdtase_N"/>
</dbReference>
<dbReference type="SUPFAM" id="SSF51735">
    <property type="entry name" value="NAD(P)-binding Rossmann-fold domains"/>
    <property type="match status" value="1"/>
</dbReference>
<protein>
    <submittedName>
        <fullName evidence="3">Inositol 2-dehydrogenase</fullName>
    </submittedName>
</protein>
<dbReference type="InterPro" id="IPR055170">
    <property type="entry name" value="GFO_IDH_MocA-like_dom"/>
</dbReference>
<evidence type="ECO:0000313" key="4">
    <source>
        <dbReference type="Proteomes" id="UP000033935"/>
    </source>
</evidence>
<feature type="domain" description="Gfo/Idh/MocA-like oxidoreductase N-terminal" evidence="1">
    <location>
        <begin position="7"/>
        <end position="129"/>
    </location>
</feature>
<dbReference type="SUPFAM" id="SSF55347">
    <property type="entry name" value="Glyceraldehyde-3-phosphate dehydrogenase-like, C-terminal domain"/>
    <property type="match status" value="1"/>
</dbReference>
<dbReference type="Gene3D" id="3.30.360.10">
    <property type="entry name" value="Dihydrodipicolinate Reductase, domain 2"/>
    <property type="match status" value="1"/>
</dbReference>
<dbReference type="InterPro" id="IPR051450">
    <property type="entry name" value="Gfo/Idh/MocA_Oxidoreductases"/>
</dbReference>
<dbReference type="EMBL" id="LBWG01000033">
    <property type="protein sequence ID" value="KKR03283.1"/>
    <property type="molecule type" value="Genomic_DNA"/>
</dbReference>
<dbReference type="AlphaFoldDB" id="A0A0G0MJH4"/>
<reference evidence="3 4" key="1">
    <citation type="journal article" date="2015" name="Nature">
        <title>rRNA introns, odd ribosomes, and small enigmatic genomes across a large radiation of phyla.</title>
        <authorList>
            <person name="Brown C.T."/>
            <person name="Hug L.A."/>
            <person name="Thomas B.C."/>
            <person name="Sharon I."/>
            <person name="Castelle C.J."/>
            <person name="Singh A."/>
            <person name="Wilkins M.J."/>
            <person name="Williams K.H."/>
            <person name="Banfield J.F."/>
        </authorList>
    </citation>
    <scope>NUCLEOTIDE SEQUENCE [LARGE SCALE GENOMIC DNA]</scope>
</reference>
<dbReference type="PANTHER" id="PTHR43377:SF2">
    <property type="entry name" value="BINDING ROSSMANN FOLD OXIDOREDUCTASE, PUTATIVE (AFU_ORTHOLOGUE AFUA_4G00560)-RELATED"/>
    <property type="match status" value="1"/>
</dbReference>
<organism evidence="3 4">
    <name type="scientific">Candidatus Uhrbacteria bacterium GW2011_GWF2_39_13</name>
    <dbReference type="NCBI Taxonomy" id="1618995"/>
    <lineage>
        <taxon>Bacteria</taxon>
        <taxon>Candidatus Uhriibacteriota</taxon>
    </lineage>
</organism>
<dbReference type="Pfam" id="PF22725">
    <property type="entry name" value="GFO_IDH_MocA_C3"/>
    <property type="match status" value="1"/>
</dbReference>
<dbReference type="GO" id="GO:0000166">
    <property type="term" value="F:nucleotide binding"/>
    <property type="evidence" value="ECO:0007669"/>
    <property type="project" value="InterPro"/>
</dbReference>
<dbReference type="PANTHER" id="PTHR43377">
    <property type="entry name" value="BILIVERDIN REDUCTASE A"/>
    <property type="match status" value="1"/>
</dbReference>
<dbReference type="Proteomes" id="UP000033935">
    <property type="component" value="Unassembled WGS sequence"/>
</dbReference>
<dbReference type="Pfam" id="PF01408">
    <property type="entry name" value="GFO_IDH_MocA"/>
    <property type="match status" value="1"/>
</dbReference>
<accession>A0A0G0MJH4</accession>
<sequence>MSINPELKVAIIGFGEMGKRHSLEYHHATRGKINFTAVVEPEDARYEEGCAWYGKRPTRYKRIKDMLSKEKLAAIIIASPNCFHYENLKDCMTGNLPLMLEKPLDSTFEKICEIARLTNSYKAPIMVDHVMRYAPIIQKAKQLITSGAIGKVCSFNFVQYHGGGALFTTYRRTMAGGGGQLIEKGTHDLDVAFYLCGAAPRKVTGICRLQKFGGNKSEKLTCSTCDDFKCANRVALRKSSNAAVKDIDLNHDLCAFSKTVDVYDNEICLVECTNNIFGSYAHCFFVQNHFSRRYEIIGTNGILYIELSMREKIPNCDGRISLSRAIPGLPEREEYKFDYEGKIHYNGGPFAGLHFYNMIQGKAKPFTTVEDAFAAEMVGVGAMKSSEEHRHIDLEKDIIPEDLLKVFRKAYRENV</sequence>
<evidence type="ECO:0000259" key="1">
    <source>
        <dbReference type="Pfam" id="PF01408"/>
    </source>
</evidence>
<gene>
    <name evidence="3" type="ORF">UT30_C0033G0009</name>
</gene>
<feature type="domain" description="GFO/IDH/MocA-like oxidoreductase" evidence="2">
    <location>
        <begin position="137"/>
        <end position="303"/>
    </location>
</feature>
<proteinExistence type="predicted"/>
<comment type="caution">
    <text evidence="3">The sequence shown here is derived from an EMBL/GenBank/DDBJ whole genome shotgun (WGS) entry which is preliminary data.</text>
</comment>
<evidence type="ECO:0000259" key="2">
    <source>
        <dbReference type="Pfam" id="PF22725"/>
    </source>
</evidence>
<dbReference type="InterPro" id="IPR036291">
    <property type="entry name" value="NAD(P)-bd_dom_sf"/>
</dbReference>
<dbReference type="Gene3D" id="3.40.50.720">
    <property type="entry name" value="NAD(P)-binding Rossmann-like Domain"/>
    <property type="match status" value="1"/>
</dbReference>
<name>A0A0G0MJH4_9BACT</name>
<evidence type="ECO:0000313" key="3">
    <source>
        <dbReference type="EMBL" id="KKR03283.1"/>
    </source>
</evidence>